<dbReference type="NCBIfam" id="TIGR00326">
    <property type="entry name" value="eubact_ribD"/>
    <property type="match status" value="1"/>
</dbReference>
<dbReference type="GO" id="GO:0009231">
    <property type="term" value="P:riboflavin biosynthetic process"/>
    <property type="evidence" value="ECO:0007669"/>
    <property type="project" value="UniProtKB-UniPathway"/>
</dbReference>
<reference evidence="17 18" key="1">
    <citation type="submission" date="2015-05" db="EMBL/GenBank/DDBJ databases">
        <authorList>
            <person name="Wang D.B."/>
            <person name="Wang M."/>
        </authorList>
    </citation>
    <scope>NUCLEOTIDE SEQUENCE [LARGE SCALE GENOMIC DNA]</scope>
    <source>
        <strain evidence="17 18">IMCC 12053</strain>
    </source>
</reference>
<feature type="binding site" evidence="15">
    <location>
        <begin position="296"/>
        <end position="302"/>
    </location>
    <ligand>
        <name>NADP(+)</name>
        <dbReference type="ChEBI" id="CHEBI:58349"/>
    </ligand>
</feature>
<evidence type="ECO:0000256" key="1">
    <source>
        <dbReference type="ARBA" id="ARBA00002151"/>
    </source>
</evidence>
<keyword evidence="12" id="KW-0511">Multifunctional enzyme</keyword>
<feature type="binding site" evidence="15">
    <location>
        <position position="154"/>
    </location>
    <ligand>
        <name>NADP(+)</name>
        <dbReference type="ChEBI" id="CHEBI:58349"/>
    </ligand>
</feature>
<sequence length="362" mass="37682">MCDDAHMRHALTLGRRGLGSTWPNPAVGCVIVREGRIVGRGWTQAGGRPHAETMALVQAGDAARGATAYVTLEPCSHHGQTPPCADALIAAGVARVVIALGDPDPRVNGQGIAHLRTAGLEVVTGVCADEASQDQIGFLKRIELGQPMLTLKLATSWDGRIATATGESQWITGALARRRVHAMRAVHDAVLVGGGTARADDPTLNVRDLGVARQPVRVVLSRRLDIPLTGKLAQTAHETPVWLVHGPDAPRDFIAAWTGLGARLFEVAVVGGKLDARAALSALGAAGLTRVFCEGGGALAASLLAADLVDHVALFTAGLAIGAEGKSGIGALGLDHLAMARRYEISHAEQVGVDALTHWTRN</sequence>
<dbReference type="InterPro" id="IPR050765">
    <property type="entry name" value="Riboflavin_Biosynth_HTPR"/>
</dbReference>
<evidence type="ECO:0000256" key="16">
    <source>
        <dbReference type="PIRSR" id="PIRSR006769-3"/>
    </source>
</evidence>
<dbReference type="PIRSF" id="PIRSF006769">
    <property type="entry name" value="RibD"/>
    <property type="match status" value="1"/>
</dbReference>
<protein>
    <recommendedName>
        <fullName evidence="13">Riboflavin biosynthesis protein RibD</fullName>
    </recommendedName>
    <domain>
        <recommendedName>
            <fullName evidence="13">Diaminohydroxyphosphoribosylaminopyrimidine deaminase</fullName>
            <shortName evidence="13">DRAP deaminase</shortName>
            <ecNumber evidence="13">3.5.4.26</ecNumber>
        </recommendedName>
        <alternativeName>
            <fullName evidence="13">Riboflavin-specific deaminase</fullName>
        </alternativeName>
    </domain>
    <domain>
        <recommendedName>
            <fullName evidence="13">5-amino-6-(5-phosphoribosylamino)uracil reductase</fullName>
            <ecNumber evidence="13">1.1.1.193</ecNumber>
        </recommendedName>
        <alternativeName>
            <fullName evidence="13">HTP reductase</fullName>
        </alternativeName>
    </domain>
</protein>
<name>A0A0P0A8G1_9RHOB</name>
<evidence type="ECO:0000256" key="10">
    <source>
        <dbReference type="ARBA" id="ARBA00022857"/>
    </source>
</evidence>
<dbReference type="SUPFAM" id="SSF53597">
    <property type="entry name" value="Dihydrofolate reductase-like"/>
    <property type="match status" value="1"/>
</dbReference>
<evidence type="ECO:0000256" key="15">
    <source>
        <dbReference type="PIRSR" id="PIRSR006769-2"/>
    </source>
</evidence>
<evidence type="ECO:0000256" key="12">
    <source>
        <dbReference type="ARBA" id="ARBA00023268"/>
    </source>
</evidence>
<feature type="binding site" evidence="15">
    <location>
        <position position="207"/>
    </location>
    <ligand>
        <name>substrate</name>
    </ligand>
</feature>
<feature type="binding site" evidence="16">
    <location>
        <position position="50"/>
    </location>
    <ligand>
        <name>Zn(2+)</name>
        <dbReference type="ChEBI" id="CHEBI:29105"/>
        <note>catalytic</note>
    </ligand>
</feature>
<comment type="pathway">
    <text evidence="3 13">Cofactor biosynthesis; riboflavin biosynthesis; 5-amino-6-(D-ribitylamino)uracil from GTP: step 3/4.</text>
</comment>
<feature type="binding site" evidence="15">
    <location>
        <position position="196"/>
    </location>
    <ligand>
        <name>NADP(+)</name>
        <dbReference type="ChEBI" id="CHEBI:58349"/>
    </ligand>
</feature>
<feature type="binding site" evidence="15">
    <location>
        <position position="200"/>
    </location>
    <ligand>
        <name>NADP(+)</name>
        <dbReference type="ChEBI" id="CHEBI:58349"/>
    </ligand>
</feature>
<evidence type="ECO:0000256" key="5">
    <source>
        <dbReference type="ARBA" id="ARBA00007417"/>
    </source>
</evidence>
<evidence type="ECO:0000256" key="4">
    <source>
        <dbReference type="ARBA" id="ARBA00005259"/>
    </source>
</evidence>
<dbReference type="KEGG" id="cmar:IMCC12053_890"/>
<dbReference type="PATRIC" id="fig|1397108.4.peg.918"/>
<dbReference type="EC" id="1.1.1.193" evidence="13"/>
<comment type="catalytic activity">
    <reaction evidence="13">
        <text>5-amino-6-(5-phospho-D-ribitylamino)uracil + NADP(+) = 5-amino-6-(5-phospho-D-ribosylamino)uracil + NADPH + H(+)</text>
        <dbReference type="Rhea" id="RHEA:17845"/>
        <dbReference type="ChEBI" id="CHEBI:15378"/>
        <dbReference type="ChEBI" id="CHEBI:57783"/>
        <dbReference type="ChEBI" id="CHEBI:58349"/>
        <dbReference type="ChEBI" id="CHEBI:58421"/>
        <dbReference type="ChEBI" id="CHEBI:58453"/>
        <dbReference type="EC" id="1.1.1.193"/>
    </reaction>
</comment>
<evidence type="ECO:0000256" key="3">
    <source>
        <dbReference type="ARBA" id="ARBA00004910"/>
    </source>
</evidence>
<evidence type="ECO:0000256" key="13">
    <source>
        <dbReference type="PIRNR" id="PIRNR006769"/>
    </source>
</evidence>
<keyword evidence="18" id="KW-1185">Reference proteome</keyword>
<evidence type="ECO:0000256" key="7">
    <source>
        <dbReference type="ARBA" id="ARBA00022723"/>
    </source>
</evidence>
<accession>A0A0P0A8G1</accession>
<dbReference type="AlphaFoldDB" id="A0A0P0A8G1"/>
<evidence type="ECO:0000256" key="8">
    <source>
        <dbReference type="ARBA" id="ARBA00022801"/>
    </source>
</evidence>
<dbReference type="EMBL" id="CP012023">
    <property type="protein sequence ID" value="ALI54838.1"/>
    <property type="molecule type" value="Genomic_DNA"/>
</dbReference>
<dbReference type="CDD" id="cd01284">
    <property type="entry name" value="Riboflavin_deaminase-reductase"/>
    <property type="match status" value="1"/>
</dbReference>
<feature type="binding site" evidence="15">
    <location>
        <position position="184"/>
    </location>
    <ligand>
        <name>substrate</name>
    </ligand>
</feature>
<dbReference type="FunFam" id="3.40.140.10:FF:000025">
    <property type="entry name" value="Riboflavin biosynthesis protein RibD"/>
    <property type="match status" value="1"/>
</dbReference>
<dbReference type="InterPro" id="IPR004794">
    <property type="entry name" value="Eubact_RibD"/>
</dbReference>
<comment type="catalytic activity">
    <reaction evidence="13">
        <text>2,5-diamino-6-hydroxy-4-(5-phosphoribosylamino)-pyrimidine + H2O + H(+) = 5-amino-6-(5-phospho-D-ribosylamino)uracil + NH4(+)</text>
        <dbReference type="Rhea" id="RHEA:21868"/>
        <dbReference type="ChEBI" id="CHEBI:15377"/>
        <dbReference type="ChEBI" id="CHEBI:15378"/>
        <dbReference type="ChEBI" id="CHEBI:28938"/>
        <dbReference type="ChEBI" id="CHEBI:58453"/>
        <dbReference type="ChEBI" id="CHEBI:58614"/>
        <dbReference type="EC" id="3.5.4.26"/>
    </reaction>
</comment>
<evidence type="ECO:0000256" key="6">
    <source>
        <dbReference type="ARBA" id="ARBA00022619"/>
    </source>
</evidence>
<dbReference type="Gene3D" id="3.40.430.10">
    <property type="entry name" value="Dihydrofolate Reductase, subunit A"/>
    <property type="match status" value="1"/>
</dbReference>
<comment type="cofactor">
    <cofactor evidence="13 16">
        <name>Zn(2+)</name>
        <dbReference type="ChEBI" id="CHEBI:29105"/>
    </cofactor>
    <text evidence="13 16">Binds 1 zinc ion.</text>
</comment>
<dbReference type="Pfam" id="PF01872">
    <property type="entry name" value="RibD_C"/>
    <property type="match status" value="1"/>
</dbReference>
<dbReference type="PANTHER" id="PTHR38011:SF7">
    <property type="entry name" value="2,5-DIAMINO-6-RIBOSYLAMINO-4(3H)-PYRIMIDINONE 5'-PHOSPHATE REDUCTASE"/>
    <property type="match status" value="1"/>
</dbReference>
<evidence type="ECO:0000256" key="2">
    <source>
        <dbReference type="ARBA" id="ARBA00004882"/>
    </source>
</evidence>
<dbReference type="UniPathway" id="UPA00275">
    <property type="reaction ID" value="UER00401"/>
</dbReference>
<dbReference type="InterPro" id="IPR002125">
    <property type="entry name" value="CMP_dCMP_dom"/>
</dbReference>
<organism evidence="17 18">
    <name type="scientific">Celeribacter marinus</name>
    <dbReference type="NCBI Taxonomy" id="1397108"/>
    <lineage>
        <taxon>Bacteria</taxon>
        <taxon>Pseudomonadati</taxon>
        <taxon>Pseudomonadota</taxon>
        <taxon>Alphaproteobacteria</taxon>
        <taxon>Rhodobacterales</taxon>
        <taxon>Roseobacteraceae</taxon>
        <taxon>Celeribacter</taxon>
    </lineage>
</organism>
<feature type="binding site" evidence="15">
    <location>
        <position position="294"/>
    </location>
    <ligand>
        <name>substrate</name>
    </ligand>
</feature>
<gene>
    <name evidence="17" type="ORF">IMCC12053_890</name>
</gene>
<dbReference type="Pfam" id="PF00383">
    <property type="entry name" value="dCMP_cyt_deam_1"/>
    <property type="match status" value="1"/>
</dbReference>
<proteinExistence type="inferred from homology"/>
<keyword evidence="11 13" id="KW-0560">Oxidoreductase</keyword>
<keyword evidence="10 13" id="KW-0521">NADP</keyword>
<feature type="active site" description="Proton donor" evidence="14">
    <location>
        <position position="52"/>
    </location>
</feature>
<evidence type="ECO:0000313" key="17">
    <source>
        <dbReference type="EMBL" id="ALI54838.1"/>
    </source>
</evidence>
<dbReference type="InterPro" id="IPR002734">
    <property type="entry name" value="RibDG_C"/>
</dbReference>
<comment type="pathway">
    <text evidence="2 13">Cofactor biosynthesis; riboflavin biosynthesis; 5-amino-6-(D-ribitylamino)uracil from GTP: step 2/4.</text>
</comment>
<dbReference type="GO" id="GO:0008270">
    <property type="term" value="F:zinc ion binding"/>
    <property type="evidence" value="ECO:0007669"/>
    <property type="project" value="InterPro"/>
</dbReference>
<feature type="binding site" evidence="16">
    <location>
        <position position="75"/>
    </location>
    <ligand>
        <name>Zn(2+)</name>
        <dbReference type="ChEBI" id="CHEBI:29105"/>
        <note>catalytic</note>
    </ligand>
</feature>
<comment type="similarity">
    <text evidence="4 13">In the N-terminal section; belongs to the cytidine and deoxycytidylate deaminase family.</text>
</comment>
<dbReference type="PROSITE" id="PS00903">
    <property type="entry name" value="CYT_DCMP_DEAMINASES_1"/>
    <property type="match status" value="1"/>
</dbReference>
<dbReference type="RefSeq" id="WP_236852528.1">
    <property type="nucleotide sequence ID" value="NZ_CP012023.1"/>
</dbReference>
<keyword evidence="8 13" id="KW-0378">Hydrolase</keyword>
<dbReference type="Proteomes" id="UP000064920">
    <property type="component" value="Chromosome"/>
</dbReference>
<dbReference type="STRING" id="1397108.IMCC12053_890"/>
<evidence type="ECO:0000313" key="18">
    <source>
        <dbReference type="Proteomes" id="UP000064920"/>
    </source>
</evidence>
<feature type="binding site" evidence="16">
    <location>
        <position position="84"/>
    </location>
    <ligand>
        <name>Zn(2+)</name>
        <dbReference type="ChEBI" id="CHEBI:29105"/>
        <note>catalytic</note>
    </ligand>
</feature>
<dbReference type="SUPFAM" id="SSF53927">
    <property type="entry name" value="Cytidine deaminase-like"/>
    <property type="match status" value="1"/>
</dbReference>
<dbReference type="Gene3D" id="3.40.140.10">
    <property type="entry name" value="Cytidine Deaminase, domain 2"/>
    <property type="match status" value="1"/>
</dbReference>
<keyword evidence="9 13" id="KW-0862">Zinc</keyword>
<keyword evidence="6 13" id="KW-0686">Riboflavin biosynthesis</keyword>
<dbReference type="InterPro" id="IPR016192">
    <property type="entry name" value="APOBEC/CMP_deaminase_Zn-bd"/>
</dbReference>
<keyword evidence="7 13" id="KW-0479">Metal-binding</keyword>
<dbReference type="NCBIfam" id="TIGR00227">
    <property type="entry name" value="ribD_Cterm"/>
    <property type="match status" value="1"/>
</dbReference>
<dbReference type="GO" id="GO:0050661">
    <property type="term" value="F:NADP binding"/>
    <property type="evidence" value="ECO:0007669"/>
    <property type="project" value="InterPro"/>
</dbReference>
<feature type="binding site" evidence="15">
    <location>
        <position position="170"/>
    </location>
    <ligand>
        <name>NADP(+)</name>
        <dbReference type="ChEBI" id="CHEBI:58349"/>
    </ligand>
</feature>
<evidence type="ECO:0000256" key="9">
    <source>
        <dbReference type="ARBA" id="ARBA00022833"/>
    </source>
</evidence>
<dbReference type="EC" id="3.5.4.26" evidence="13"/>
<dbReference type="PANTHER" id="PTHR38011">
    <property type="entry name" value="DIHYDROFOLATE REDUCTASE FAMILY PROTEIN (AFU_ORTHOLOGUE AFUA_8G06820)"/>
    <property type="match status" value="1"/>
</dbReference>
<dbReference type="InterPro" id="IPR024072">
    <property type="entry name" value="DHFR-like_dom_sf"/>
</dbReference>
<comment type="function">
    <text evidence="1 13">Converts 2,5-diamino-6-(ribosylamino)-4(3h)-pyrimidinone 5'-phosphate into 5-amino-6-(ribosylamino)-2,4(1h,3h)-pyrimidinedione 5'-phosphate.</text>
</comment>
<comment type="similarity">
    <text evidence="5 13">In the C-terminal section; belongs to the HTP reductase family.</text>
</comment>
<feature type="binding site" evidence="15">
    <location>
        <position position="168"/>
    </location>
    <ligand>
        <name>substrate</name>
    </ligand>
</feature>
<dbReference type="InterPro" id="IPR011549">
    <property type="entry name" value="RibD_C"/>
</dbReference>
<dbReference type="GO" id="GO:0008835">
    <property type="term" value="F:diaminohydroxyphosphoribosylaminopyrimidine deaminase activity"/>
    <property type="evidence" value="ECO:0007669"/>
    <property type="project" value="UniProtKB-EC"/>
</dbReference>
<feature type="binding site" evidence="15">
    <location>
        <position position="204"/>
    </location>
    <ligand>
        <name>substrate</name>
    </ligand>
</feature>
<dbReference type="GO" id="GO:0008703">
    <property type="term" value="F:5-amino-6-(5-phosphoribosylamino)uracil reductase activity"/>
    <property type="evidence" value="ECO:0007669"/>
    <property type="project" value="UniProtKB-EC"/>
</dbReference>
<evidence type="ECO:0000256" key="14">
    <source>
        <dbReference type="PIRSR" id="PIRSR006769-1"/>
    </source>
</evidence>
<dbReference type="PROSITE" id="PS51747">
    <property type="entry name" value="CYT_DCMP_DEAMINASES_2"/>
    <property type="match status" value="1"/>
</dbReference>
<dbReference type="InterPro" id="IPR016193">
    <property type="entry name" value="Cytidine_deaminase-like"/>
</dbReference>
<evidence type="ECO:0000256" key="11">
    <source>
        <dbReference type="ARBA" id="ARBA00023002"/>
    </source>
</evidence>